<proteinExistence type="predicted"/>
<dbReference type="Proteomes" id="UP000266915">
    <property type="component" value="Unassembled WGS sequence"/>
</dbReference>
<reference evidence="1 2" key="1">
    <citation type="submission" date="2018-11" db="EMBL/GenBank/DDBJ databases">
        <title>Sequencing the genomes of 1000 actinobacteria strains.</title>
        <authorList>
            <person name="Klenk H.-P."/>
        </authorList>
    </citation>
    <scope>NUCLEOTIDE SEQUENCE [LARGE SCALE GENOMIC DNA]</scope>
    <source>
        <strain evidence="1 2">DSM 14012</strain>
    </source>
</reference>
<evidence type="ECO:0000313" key="1">
    <source>
        <dbReference type="EMBL" id="ROR76049.1"/>
    </source>
</evidence>
<keyword evidence="2" id="KW-1185">Reference proteome</keyword>
<name>A0A3N2BLB0_9MICO</name>
<sequence length="140" mass="15688">MTSQPIDEIAHRRHAAEEAFRTAKAHADELRIEHTRLVLGAAFPRHTVAIFARQWDEDQACLVQLLTDQPGVTDIDLMNDPTDGILLSEQRRAIALADQAVILVGSDEDLWRLIGTPEVDHSDWSEFPLELRHVAHQAAA</sequence>
<protein>
    <submittedName>
        <fullName evidence="1">Uncharacterized protein</fullName>
    </submittedName>
</protein>
<accession>A0A3N2BLB0</accession>
<organism evidence="1 2">
    <name type="scientific">Plantibacter flavus</name>
    <dbReference type="NCBI Taxonomy" id="150123"/>
    <lineage>
        <taxon>Bacteria</taxon>
        <taxon>Bacillati</taxon>
        <taxon>Actinomycetota</taxon>
        <taxon>Actinomycetes</taxon>
        <taxon>Micrococcales</taxon>
        <taxon>Microbacteriaceae</taxon>
        <taxon>Plantibacter</taxon>
    </lineage>
</organism>
<dbReference type="EMBL" id="RKHL01000002">
    <property type="protein sequence ID" value="ROR76049.1"/>
    <property type="molecule type" value="Genomic_DNA"/>
</dbReference>
<evidence type="ECO:0000313" key="2">
    <source>
        <dbReference type="Proteomes" id="UP000266915"/>
    </source>
</evidence>
<dbReference type="AlphaFoldDB" id="A0A3N2BLB0"/>
<gene>
    <name evidence="1" type="ORF">EDD42_4002</name>
</gene>
<comment type="caution">
    <text evidence="1">The sequence shown here is derived from an EMBL/GenBank/DDBJ whole genome shotgun (WGS) entry which is preliminary data.</text>
</comment>
<dbReference type="RefSeq" id="WP_085514166.1">
    <property type="nucleotide sequence ID" value="NZ_FXAP01000007.1"/>
</dbReference>